<proteinExistence type="predicted"/>
<protein>
    <recommendedName>
        <fullName evidence="4">Acyltransferase</fullName>
    </recommendedName>
</protein>
<dbReference type="Proteomes" id="UP001198461">
    <property type="component" value="Unassembled WGS sequence"/>
</dbReference>
<dbReference type="SUPFAM" id="SSF51161">
    <property type="entry name" value="Trimeric LpxA-like enzymes"/>
    <property type="match status" value="1"/>
</dbReference>
<name>A0AAW4SQZ8_9BACE</name>
<evidence type="ECO:0000313" key="3">
    <source>
        <dbReference type="Proteomes" id="UP001198461"/>
    </source>
</evidence>
<keyword evidence="1" id="KW-0472">Membrane</keyword>
<dbReference type="InterPro" id="IPR011004">
    <property type="entry name" value="Trimer_LpxA-like_sf"/>
</dbReference>
<accession>A0AAW4SQZ8</accession>
<dbReference type="Gene3D" id="2.160.10.10">
    <property type="entry name" value="Hexapeptide repeat proteins"/>
    <property type="match status" value="1"/>
</dbReference>
<feature type="transmembrane region" description="Helical" evidence="1">
    <location>
        <begin position="51"/>
        <end position="69"/>
    </location>
</feature>
<comment type="caution">
    <text evidence="2">The sequence shown here is derived from an EMBL/GenBank/DDBJ whole genome shotgun (WGS) entry which is preliminary data.</text>
</comment>
<keyword evidence="1" id="KW-1133">Transmembrane helix</keyword>
<organism evidence="2 3">
    <name type="scientific">Bacteroides xylanisolvens</name>
    <dbReference type="NCBI Taxonomy" id="371601"/>
    <lineage>
        <taxon>Bacteria</taxon>
        <taxon>Pseudomonadati</taxon>
        <taxon>Bacteroidota</taxon>
        <taxon>Bacteroidia</taxon>
        <taxon>Bacteroidales</taxon>
        <taxon>Bacteroidaceae</taxon>
        <taxon>Bacteroides</taxon>
    </lineage>
</organism>
<evidence type="ECO:0008006" key="4">
    <source>
        <dbReference type="Google" id="ProtNLM"/>
    </source>
</evidence>
<gene>
    <name evidence="2" type="ORF">LD004_00790</name>
</gene>
<evidence type="ECO:0000256" key="1">
    <source>
        <dbReference type="SAM" id="Phobius"/>
    </source>
</evidence>
<sequence>MGKNRNVRIDGAVEIGERCYIGARSVICSRVIADAIVIGANTIVSKSLNNWGFMLIKHYVIYLLMLMNLSKN</sequence>
<reference evidence="2" key="1">
    <citation type="submission" date="2023-08" db="EMBL/GenBank/DDBJ databases">
        <title>Mucin Metabolism Genes Underlie the Key Renovations of Bacteroides xylanisolvens Genomes in Captive Great Apes.</title>
        <authorList>
            <person name="Nishida A.H."/>
        </authorList>
    </citation>
    <scope>NUCLEOTIDE SEQUENCE</scope>
    <source>
        <strain evidence="2">P13.H9</strain>
    </source>
</reference>
<keyword evidence="1" id="KW-0812">Transmembrane</keyword>
<dbReference type="EMBL" id="JAIWYE010000002">
    <property type="protein sequence ID" value="MCA4702159.1"/>
    <property type="molecule type" value="Genomic_DNA"/>
</dbReference>
<evidence type="ECO:0000313" key="2">
    <source>
        <dbReference type="EMBL" id="MCA4702159.1"/>
    </source>
</evidence>
<dbReference type="AlphaFoldDB" id="A0AAW4SQZ8"/>